<reference evidence="4 5" key="1">
    <citation type="submission" date="2020-10" db="EMBL/GenBank/DDBJ databases">
        <title>Connecting structure to function with the recovery of over 1000 high-quality activated sludge metagenome-assembled genomes encoding full-length rRNA genes using long-read sequencing.</title>
        <authorList>
            <person name="Singleton C.M."/>
            <person name="Petriglieri F."/>
            <person name="Kristensen J.M."/>
            <person name="Kirkegaard R.H."/>
            <person name="Michaelsen T.Y."/>
            <person name="Andersen M.H."/>
            <person name="Karst S.M."/>
            <person name="Dueholm M.S."/>
            <person name="Nielsen P.H."/>
            <person name="Albertsen M."/>
        </authorList>
    </citation>
    <scope>NUCLEOTIDE SEQUENCE [LARGE SCALE GENOMIC DNA]</scope>
    <source>
        <strain evidence="4">Ribe_18-Q3-R11-54_MAXAC.273</strain>
    </source>
</reference>
<dbReference type="CDD" id="cd08023">
    <property type="entry name" value="GH16_laminarinase_like"/>
    <property type="match status" value="1"/>
</dbReference>
<dbReference type="PANTHER" id="PTHR10963:SF55">
    <property type="entry name" value="GLYCOSIDE HYDROLASE FAMILY 16 PROTEIN"/>
    <property type="match status" value="1"/>
</dbReference>
<dbReference type="InterPro" id="IPR013320">
    <property type="entry name" value="ConA-like_dom_sf"/>
</dbReference>
<dbReference type="SUPFAM" id="SSF49899">
    <property type="entry name" value="Concanavalin A-like lectins/glucanases"/>
    <property type="match status" value="1"/>
</dbReference>
<comment type="caution">
    <text evidence="4">The sequence shown here is derived from an EMBL/GenBank/DDBJ whole genome shotgun (WGS) entry which is preliminary data.</text>
</comment>
<dbReference type="InterPro" id="IPR050546">
    <property type="entry name" value="Glycosyl_Hydrlase_16"/>
</dbReference>
<protein>
    <submittedName>
        <fullName evidence="4">Glycoside hydrolase family 16 protein</fullName>
    </submittedName>
</protein>
<dbReference type="EMBL" id="JADKGY010000031">
    <property type="protein sequence ID" value="MBK9984823.1"/>
    <property type="molecule type" value="Genomic_DNA"/>
</dbReference>
<comment type="similarity">
    <text evidence="1">Belongs to the glycosyl hydrolase 16 family.</text>
</comment>
<sequence>MKKKSGILLVSVFCLGALLFWSATDGIKSAPDSMKLVWSDEFDSGSMPDTTKWNYDLGDGCPDICGWGNNELQYYTDNRKENVRIEDGHLVIEARQEKMGSRDYTSTRLKSKLKGDWTYGRIVARAKLPKGLGVWPAIWMLPTEWAYGGWPASGEIDIIENVGFMPDSLFGTIHTKKFNGSLGTQVTKGVYCSTLSTEYHDYEIQWNKQKIDFLFDGSIYQTFNNNNSGFEAWPFDKTFHLLMNIAVGGNWGGKHGVDVSIWPQRMYVDYVRVYQ</sequence>
<dbReference type="PANTHER" id="PTHR10963">
    <property type="entry name" value="GLYCOSYL HYDROLASE-RELATED"/>
    <property type="match status" value="1"/>
</dbReference>
<gene>
    <name evidence="4" type="ORF">IPP15_21075</name>
</gene>
<feature type="signal peptide" evidence="2">
    <location>
        <begin position="1"/>
        <end position="23"/>
    </location>
</feature>
<dbReference type="Proteomes" id="UP000808337">
    <property type="component" value="Unassembled WGS sequence"/>
</dbReference>
<feature type="domain" description="GH16" evidence="3">
    <location>
        <begin position="40"/>
        <end position="275"/>
    </location>
</feature>
<proteinExistence type="inferred from homology"/>
<evidence type="ECO:0000313" key="5">
    <source>
        <dbReference type="Proteomes" id="UP000808337"/>
    </source>
</evidence>
<dbReference type="Gene3D" id="2.60.120.200">
    <property type="match status" value="1"/>
</dbReference>
<dbReference type="InterPro" id="IPR000757">
    <property type="entry name" value="Beta-glucanase-like"/>
</dbReference>
<organism evidence="4 5">
    <name type="scientific">Candidatus Opimibacter skivensis</name>
    <dbReference type="NCBI Taxonomy" id="2982028"/>
    <lineage>
        <taxon>Bacteria</taxon>
        <taxon>Pseudomonadati</taxon>
        <taxon>Bacteroidota</taxon>
        <taxon>Saprospiria</taxon>
        <taxon>Saprospirales</taxon>
        <taxon>Saprospiraceae</taxon>
        <taxon>Candidatus Opimibacter</taxon>
    </lineage>
</organism>
<accession>A0A9D7XUG9</accession>
<evidence type="ECO:0000313" key="4">
    <source>
        <dbReference type="EMBL" id="MBK9984823.1"/>
    </source>
</evidence>
<keyword evidence="4" id="KW-0378">Hydrolase</keyword>
<dbReference type="AlphaFoldDB" id="A0A9D7XUG9"/>
<feature type="chain" id="PRO_5038724121" evidence="2">
    <location>
        <begin position="24"/>
        <end position="275"/>
    </location>
</feature>
<dbReference type="GO" id="GO:0005975">
    <property type="term" value="P:carbohydrate metabolic process"/>
    <property type="evidence" value="ECO:0007669"/>
    <property type="project" value="InterPro"/>
</dbReference>
<dbReference type="Pfam" id="PF00722">
    <property type="entry name" value="Glyco_hydro_16"/>
    <property type="match status" value="1"/>
</dbReference>
<evidence type="ECO:0000256" key="2">
    <source>
        <dbReference type="SAM" id="SignalP"/>
    </source>
</evidence>
<dbReference type="PROSITE" id="PS51762">
    <property type="entry name" value="GH16_2"/>
    <property type="match status" value="1"/>
</dbReference>
<evidence type="ECO:0000256" key="1">
    <source>
        <dbReference type="ARBA" id="ARBA00006865"/>
    </source>
</evidence>
<evidence type="ECO:0000259" key="3">
    <source>
        <dbReference type="PROSITE" id="PS51762"/>
    </source>
</evidence>
<dbReference type="GO" id="GO:0004553">
    <property type="term" value="F:hydrolase activity, hydrolyzing O-glycosyl compounds"/>
    <property type="evidence" value="ECO:0007669"/>
    <property type="project" value="InterPro"/>
</dbReference>
<keyword evidence="2" id="KW-0732">Signal</keyword>
<name>A0A9D7XUG9_9BACT</name>